<organism evidence="3 4">
    <name type="scientific">Texcoconibacillus texcoconensis</name>
    <dbReference type="NCBI Taxonomy" id="1095777"/>
    <lineage>
        <taxon>Bacteria</taxon>
        <taxon>Bacillati</taxon>
        <taxon>Bacillota</taxon>
        <taxon>Bacilli</taxon>
        <taxon>Bacillales</taxon>
        <taxon>Bacillaceae</taxon>
        <taxon>Texcoconibacillus</taxon>
    </lineage>
</organism>
<keyword evidence="2" id="KW-0472">Membrane</keyword>
<comment type="caution">
    <text evidence="3">The sequence shown here is derived from an EMBL/GenBank/DDBJ whole genome shotgun (WGS) entry which is preliminary data.</text>
</comment>
<dbReference type="EMBL" id="JACHHB010000002">
    <property type="protein sequence ID" value="MBB5172465.1"/>
    <property type="molecule type" value="Genomic_DNA"/>
</dbReference>
<reference evidence="3 4" key="1">
    <citation type="submission" date="2020-08" db="EMBL/GenBank/DDBJ databases">
        <title>Genomic Encyclopedia of Type Strains, Phase IV (KMG-IV): sequencing the most valuable type-strain genomes for metagenomic binning, comparative biology and taxonomic classification.</title>
        <authorList>
            <person name="Goeker M."/>
        </authorList>
    </citation>
    <scope>NUCLEOTIDE SEQUENCE [LARGE SCALE GENOMIC DNA]</scope>
    <source>
        <strain evidence="3 4">DSM 24696</strain>
    </source>
</reference>
<evidence type="ECO:0000313" key="4">
    <source>
        <dbReference type="Proteomes" id="UP000551878"/>
    </source>
</evidence>
<evidence type="ECO:0000256" key="1">
    <source>
        <dbReference type="SAM" id="MobiDB-lite"/>
    </source>
</evidence>
<feature type="region of interest" description="Disordered" evidence="1">
    <location>
        <begin position="48"/>
        <end position="87"/>
    </location>
</feature>
<proteinExistence type="predicted"/>
<protein>
    <submittedName>
        <fullName evidence="3">Uncharacterized protein</fullName>
    </submittedName>
</protein>
<evidence type="ECO:0000313" key="3">
    <source>
        <dbReference type="EMBL" id="MBB5172465.1"/>
    </source>
</evidence>
<gene>
    <name evidence="3" type="ORF">HNQ41_000609</name>
</gene>
<dbReference type="AlphaFoldDB" id="A0A840QM57"/>
<keyword evidence="4" id="KW-1185">Reference proteome</keyword>
<accession>A0A840QM57</accession>
<keyword evidence="2" id="KW-1133">Transmembrane helix</keyword>
<sequence length="87" mass="10357">MLDRYRERQRLDFVEPLLGVKKWIGFLYYIFLPLSFIITEQKHLKMKSRHHRSLKRDIRTNSISPEGKVVAPERKNGPPEGKIVQPE</sequence>
<keyword evidence="2" id="KW-0812">Transmembrane</keyword>
<dbReference type="Proteomes" id="UP000551878">
    <property type="component" value="Unassembled WGS sequence"/>
</dbReference>
<feature type="transmembrane region" description="Helical" evidence="2">
    <location>
        <begin position="20"/>
        <end position="39"/>
    </location>
</feature>
<evidence type="ECO:0000256" key="2">
    <source>
        <dbReference type="SAM" id="Phobius"/>
    </source>
</evidence>
<name>A0A840QM57_9BACI</name>